<name>X1HG75_9ZZZZ</name>
<feature type="non-terminal residue" evidence="1">
    <location>
        <position position="51"/>
    </location>
</feature>
<evidence type="ECO:0000313" key="1">
    <source>
        <dbReference type="EMBL" id="GAH69196.1"/>
    </source>
</evidence>
<comment type="caution">
    <text evidence="1">The sequence shown here is derived from an EMBL/GenBank/DDBJ whole genome shotgun (WGS) entry which is preliminary data.</text>
</comment>
<sequence length="51" mass="5723">MSPETTLIFDKGNNSSENFHMLDSIHLNFVGSVKLGEHKELAQISNESKTF</sequence>
<accession>X1HG75</accession>
<gene>
    <name evidence="1" type="ORF">S03H2_54750</name>
</gene>
<proteinExistence type="predicted"/>
<organism evidence="1">
    <name type="scientific">marine sediment metagenome</name>
    <dbReference type="NCBI Taxonomy" id="412755"/>
    <lineage>
        <taxon>unclassified sequences</taxon>
        <taxon>metagenomes</taxon>
        <taxon>ecological metagenomes</taxon>
    </lineage>
</organism>
<protein>
    <submittedName>
        <fullName evidence="1">Uncharacterized protein</fullName>
    </submittedName>
</protein>
<reference evidence="1" key="1">
    <citation type="journal article" date="2014" name="Front. Microbiol.">
        <title>High frequency of phylogenetically diverse reductive dehalogenase-homologous genes in deep subseafloor sedimentary metagenomes.</title>
        <authorList>
            <person name="Kawai M."/>
            <person name="Futagami T."/>
            <person name="Toyoda A."/>
            <person name="Takaki Y."/>
            <person name="Nishi S."/>
            <person name="Hori S."/>
            <person name="Arai W."/>
            <person name="Tsubouchi T."/>
            <person name="Morono Y."/>
            <person name="Uchiyama I."/>
            <person name="Ito T."/>
            <person name="Fujiyama A."/>
            <person name="Inagaki F."/>
            <person name="Takami H."/>
        </authorList>
    </citation>
    <scope>NUCLEOTIDE SEQUENCE</scope>
    <source>
        <strain evidence="1">Expedition CK06-06</strain>
    </source>
</reference>
<dbReference type="EMBL" id="BARU01034925">
    <property type="protein sequence ID" value="GAH69196.1"/>
    <property type="molecule type" value="Genomic_DNA"/>
</dbReference>
<dbReference type="AlphaFoldDB" id="X1HG75"/>